<evidence type="ECO:0000256" key="6">
    <source>
        <dbReference type="ARBA" id="ARBA00058074"/>
    </source>
</evidence>
<evidence type="ECO:0000256" key="9">
    <source>
        <dbReference type="PROSITE-ProRule" id="PRU00196"/>
    </source>
</evidence>
<keyword evidence="12" id="KW-1185">Reference proteome</keyword>
<dbReference type="PROSITE" id="PS50287">
    <property type="entry name" value="SRCR_2"/>
    <property type="match status" value="1"/>
</dbReference>
<organism evidence="11 12">
    <name type="scientific">Pampusana beccarii</name>
    <name type="common">Western bronze ground-dove</name>
    <dbReference type="NCBI Taxonomy" id="2953425"/>
    <lineage>
        <taxon>Eukaryota</taxon>
        <taxon>Metazoa</taxon>
        <taxon>Chordata</taxon>
        <taxon>Craniata</taxon>
        <taxon>Vertebrata</taxon>
        <taxon>Euteleostomi</taxon>
        <taxon>Archelosauria</taxon>
        <taxon>Archosauria</taxon>
        <taxon>Dinosauria</taxon>
        <taxon>Saurischia</taxon>
        <taxon>Theropoda</taxon>
        <taxon>Coelurosauria</taxon>
        <taxon>Aves</taxon>
        <taxon>Neognathae</taxon>
        <taxon>Neoaves</taxon>
        <taxon>Columbimorphae</taxon>
        <taxon>Columbiformes</taxon>
        <taxon>Columbidae</taxon>
        <taxon>Pampusana</taxon>
    </lineage>
</organism>
<feature type="disulfide bond" evidence="9">
    <location>
        <begin position="27"/>
        <end position="91"/>
    </location>
</feature>
<evidence type="ECO:0000313" key="11">
    <source>
        <dbReference type="EMBL" id="NXW90517.1"/>
    </source>
</evidence>
<comment type="function">
    <text evidence="6">Binds to extracellular matrix proteins. Binds to pathogen-associated molecular patterns (PAMPs) present on the cell walls of Gram-positive and Gram-negative bacteria and fungi, behaving as a pattern recognition receptor (PRR). Induces bacterial and fungal aggregation and subsequent inhibition of PAMP-induced cytokine release. Does not possess intrinsic bactericidal activity. May play a role in the innate defense and homeostasis of certain epithelial surfaces.</text>
</comment>
<dbReference type="EMBL" id="VWYH01007290">
    <property type="protein sequence ID" value="NXW90517.1"/>
    <property type="molecule type" value="Genomic_DNA"/>
</dbReference>
<evidence type="ECO:0000256" key="2">
    <source>
        <dbReference type="ARBA" id="ARBA00022737"/>
    </source>
</evidence>
<evidence type="ECO:0000256" key="3">
    <source>
        <dbReference type="ARBA" id="ARBA00023157"/>
    </source>
</evidence>
<keyword evidence="2" id="KW-0677">Repeat</keyword>
<protein>
    <recommendedName>
        <fullName evidence="8">Soluble scavenger receptor cysteine-rich domain-containing protein SSC5D</fullName>
    </recommendedName>
</protein>
<dbReference type="Proteomes" id="UP000541332">
    <property type="component" value="Unassembled WGS sequence"/>
</dbReference>
<keyword evidence="4" id="KW-0675">Receptor</keyword>
<dbReference type="SUPFAM" id="SSF56487">
    <property type="entry name" value="SRCR-like"/>
    <property type="match status" value="1"/>
</dbReference>
<dbReference type="PANTHER" id="PTHR48071">
    <property type="entry name" value="SRCR DOMAIN-CONTAINING PROTEIN"/>
    <property type="match status" value="1"/>
</dbReference>
<sequence>SLRLVDGPDSCSGRLEVFHNGSWATVCDDGWDMSDAAVVCRQLGCGQVLAAKSDAFFGEGTGVVLLDEVACGGDESSLEQCSHQGLGTHDCYH</sequence>
<evidence type="ECO:0000256" key="5">
    <source>
        <dbReference type="ARBA" id="ARBA00023180"/>
    </source>
</evidence>
<accession>A0A7L4FUQ5</accession>
<keyword evidence="1" id="KW-0732">Signal</keyword>
<comment type="caution">
    <text evidence="9">Lacks conserved residue(s) required for the propagation of feature annotation.</text>
</comment>
<name>A0A7L4FUQ5_9COLU</name>
<dbReference type="PANTHER" id="PTHR48071:SF18">
    <property type="entry name" value="DELETED IN MALIGNANT BRAIN TUMORS 1 PROTEIN-RELATED"/>
    <property type="match status" value="1"/>
</dbReference>
<dbReference type="InterPro" id="IPR036772">
    <property type="entry name" value="SRCR-like_dom_sf"/>
</dbReference>
<dbReference type="AlphaFoldDB" id="A0A7L4FUQ5"/>
<keyword evidence="5" id="KW-0325">Glycoprotein</keyword>
<dbReference type="Pfam" id="PF00530">
    <property type="entry name" value="SRCR"/>
    <property type="match status" value="1"/>
</dbReference>
<feature type="non-terminal residue" evidence="11">
    <location>
        <position position="93"/>
    </location>
</feature>
<feature type="disulfide bond" evidence="9">
    <location>
        <begin position="71"/>
        <end position="81"/>
    </location>
</feature>
<dbReference type="GO" id="GO:0016020">
    <property type="term" value="C:membrane"/>
    <property type="evidence" value="ECO:0007669"/>
    <property type="project" value="InterPro"/>
</dbReference>
<proteinExistence type="predicted"/>
<comment type="caution">
    <text evidence="11">The sequence shown here is derived from an EMBL/GenBank/DDBJ whole genome shotgun (WGS) entry which is preliminary data.</text>
</comment>
<keyword evidence="3 9" id="KW-1015">Disulfide bond</keyword>
<dbReference type="FunFam" id="3.10.250.10:FF:000007">
    <property type="entry name" value="Soluble scavenger receptor cysteine-rich domain-containing protein SSC5D"/>
    <property type="match status" value="1"/>
</dbReference>
<evidence type="ECO:0000259" key="10">
    <source>
        <dbReference type="PROSITE" id="PS50287"/>
    </source>
</evidence>
<dbReference type="Gene3D" id="3.10.250.10">
    <property type="entry name" value="SRCR-like domain"/>
    <property type="match status" value="1"/>
</dbReference>
<dbReference type="OrthoDB" id="536948at2759"/>
<reference evidence="11 12" key="1">
    <citation type="submission" date="2020-02" db="EMBL/GenBank/DDBJ databases">
        <title>Bird 10,000 Genomes (B10K) Project - Family phase.</title>
        <authorList>
            <person name="Zhang G."/>
        </authorList>
    </citation>
    <scope>NUCLEOTIDE SEQUENCE [LARGE SCALE GENOMIC DNA]</scope>
    <source>
        <strain evidence="11">B10K-DU-006-06</strain>
    </source>
</reference>
<comment type="subunit">
    <text evidence="7">Interacts with LGALS1 and laminin.</text>
</comment>
<evidence type="ECO:0000313" key="12">
    <source>
        <dbReference type="Proteomes" id="UP000541332"/>
    </source>
</evidence>
<feature type="domain" description="SRCR" evidence="10">
    <location>
        <begin position="2"/>
        <end position="93"/>
    </location>
</feature>
<evidence type="ECO:0000256" key="8">
    <source>
        <dbReference type="ARBA" id="ARBA00069168"/>
    </source>
</evidence>
<evidence type="ECO:0000256" key="7">
    <source>
        <dbReference type="ARBA" id="ARBA00064153"/>
    </source>
</evidence>
<evidence type="ECO:0000256" key="4">
    <source>
        <dbReference type="ARBA" id="ARBA00023170"/>
    </source>
</evidence>
<evidence type="ECO:0000256" key="1">
    <source>
        <dbReference type="ARBA" id="ARBA00022729"/>
    </source>
</evidence>
<feature type="non-terminal residue" evidence="11">
    <location>
        <position position="1"/>
    </location>
</feature>
<dbReference type="SMART" id="SM00202">
    <property type="entry name" value="SR"/>
    <property type="match status" value="1"/>
</dbReference>
<dbReference type="PRINTS" id="PR00258">
    <property type="entry name" value="SPERACTRCPTR"/>
</dbReference>
<gene>
    <name evidence="11" type="primary">Dmbt1_11</name>
    <name evidence="11" type="ORF">ALOBEC_R15488</name>
</gene>
<dbReference type="InterPro" id="IPR001190">
    <property type="entry name" value="SRCR"/>
</dbReference>